<reference evidence="8" key="1">
    <citation type="submission" date="2022-02" db="EMBL/GenBank/DDBJ databases">
        <authorList>
            <person name="King R."/>
        </authorList>
    </citation>
    <scope>NUCLEOTIDE SEQUENCE</scope>
</reference>
<dbReference type="EMBL" id="LR824535">
    <property type="protein sequence ID" value="CAH1644325.1"/>
    <property type="molecule type" value="Genomic_DNA"/>
</dbReference>
<evidence type="ECO:0000256" key="4">
    <source>
        <dbReference type="ARBA" id="ARBA00023136"/>
    </source>
</evidence>
<keyword evidence="2" id="KW-0677">Repeat</keyword>
<keyword evidence="9" id="KW-1185">Reference proteome</keyword>
<dbReference type="SMART" id="SM00112">
    <property type="entry name" value="CA"/>
    <property type="match status" value="2"/>
</dbReference>
<feature type="domain" description="Cadherin" evidence="7">
    <location>
        <begin position="599"/>
        <end position="684"/>
    </location>
</feature>
<evidence type="ECO:0000313" key="8">
    <source>
        <dbReference type="EMBL" id="CAH1644325.1"/>
    </source>
</evidence>
<dbReference type="InterPro" id="IPR015919">
    <property type="entry name" value="Cadherin-like_sf"/>
</dbReference>
<gene>
    <name evidence="8" type="ORF">SPLIT_LOCUS9679</name>
</gene>
<dbReference type="GO" id="GO:0016477">
    <property type="term" value="P:cell migration"/>
    <property type="evidence" value="ECO:0007669"/>
    <property type="project" value="TreeGrafter"/>
</dbReference>
<evidence type="ECO:0000256" key="1">
    <source>
        <dbReference type="ARBA" id="ARBA00004370"/>
    </source>
</evidence>
<name>A0A9P0IFU5_SPOLI</name>
<dbReference type="InterPro" id="IPR020894">
    <property type="entry name" value="Cadherin_CS"/>
</dbReference>
<dbReference type="GO" id="GO:0016342">
    <property type="term" value="C:catenin complex"/>
    <property type="evidence" value="ECO:0007669"/>
    <property type="project" value="TreeGrafter"/>
</dbReference>
<dbReference type="GO" id="GO:0008013">
    <property type="term" value="F:beta-catenin binding"/>
    <property type="evidence" value="ECO:0007669"/>
    <property type="project" value="TreeGrafter"/>
</dbReference>
<dbReference type="GO" id="GO:0005509">
    <property type="term" value="F:calcium ion binding"/>
    <property type="evidence" value="ECO:0007669"/>
    <property type="project" value="UniProtKB-UniRule"/>
</dbReference>
<feature type="domain" description="Cadherin" evidence="7">
    <location>
        <begin position="436"/>
        <end position="573"/>
    </location>
</feature>
<sequence length="974" mass="107067">MVKVSMSELDQTAIDQNSFINLQIVATARSSTATAVITLEIIKDDNVTPVFEQPIYTGTYDPDGKLIIEQILFSQGYDGVDSVVFDGEHKRFFTATRNGAHVTIEVSTIPPELFNLGHIILSLQATKPRTVGATTAVIITLPAGSEPEDNVSFQNLVHRGTVQDNVVQHEDIRILGFDGTTIDLHGDYSDLFAARVTNGLVSVTLKPEQNLPAAVTRVALELHARSARAVLLLNVLGSGSEPEDNVSFQNLVHRGTVQDNVVQHEDIRILGFDGTTIDLHGDYSDLFAARVTNGLVSVTLKPEQNLPAAVTRVALELHARSARAVLLLNVLGSGIEPSVEFSPESYAMLVSTTQTGIVGRVTATSNNNEAITYSIDTDNGHLLSRLSINNEGELHLSAPVDSGVYTFQVVAATAQARATATVHLTSQAATVCDDHGIVVPPLIVIDRDEEEEHRNLVVLDPTQHAGCRYTMTNRWPTQQSWLYVDETGLHTTAIDREHESIAFMSVSQVQVELLLQCDNDPVRTRRSKRSYDWLDPYEYGSNKWILTDSIPYNSRRTLVNVIVNDINDNAPIFVGKENEPIAVGYPSSELEERILPRSLAELQATDADIGINAALRYSSSESVLAVAPTTGFVHVRSGANLQHNQVLTVTATDQNGEGLSGTIQLVVKLLDVSHIAVVTVRDVFLDDEKTVLTQLSDAVGYEVKALRSVVVSDDINEDVTRHKRQTNARTSLQLYVYGLVEQEPVVVTQLTSDFNNQAVIQNVVTIPLETHLENGNTVIQTAVGLLIATIILSVLLFAALCVIGVWFFLRWRKNRHYNEFTDNSSLASRNASLGEQDKPEEVRPRLNIEELKKSEKRLQERLAAPMEEVTVEPMPRKPEPAVEAILDVPVPQHSVPIVIQSIDKLKDADDDSDNDEFGEVSKARRKSVVTFNENVEKIIHVQNEVDESETDGIITVDNDDAGSTSTDDIAIYRL</sequence>
<keyword evidence="3 5" id="KW-0106">Calcium</keyword>
<dbReference type="GO" id="GO:0045296">
    <property type="term" value="F:cadherin binding"/>
    <property type="evidence" value="ECO:0007669"/>
    <property type="project" value="TreeGrafter"/>
</dbReference>
<dbReference type="PROSITE" id="PS50268">
    <property type="entry name" value="CADHERIN_2"/>
    <property type="match status" value="2"/>
</dbReference>
<protein>
    <recommendedName>
        <fullName evidence="7">Cadherin domain-containing protein</fullName>
    </recommendedName>
</protein>
<dbReference type="GO" id="GO:0007156">
    <property type="term" value="P:homophilic cell adhesion via plasma membrane adhesion molecules"/>
    <property type="evidence" value="ECO:0007669"/>
    <property type="project" value="InterPro"/>
</dbReference>
<evidence type="ECO:0000259" key="7">
    <source>
        <dbReference type="PROSITE" id="PS50268"/>
    </source>
</evidence>
<evidence type="ECO:0000256" key="5">
    <source>
        <dbReference type="PROSITE-ProRule" id="PRU00043"/>
    </source>
</evidence>
<dbReference type="CDD" id="cd11304">
    <property type="entry name" value="Cadherin_repeat"/>
    <property type="match status" value="1"/>
</dbReference>
<dbReference type="PANTHER" id="PTHR24027">
    <property type="entry name" value="CADHERIN-23"/>
    <property type="match status" value="1"/>
</dbReference>
<proteinExistence type="predicted"/>
<keyword evidence="6" id="KW-0812">Transmembrane</keyword>
<organism evidence="8 9">
    <name type="scientific">Spodoptera littoralis</name>
    <name type="common">Egyptian cotton leafworm</name>
    <dbReference type="NCBI Taxonomy" id="7109"/>
    <lineage>
        <taxon>Eukaryota</taxon>
        <taxon>Metazoa</taxon>
        <taxon>Ecdysozoa</taxon>
        <taxon>Arthropoda</taxon>
        <taxon>Hexapoda</taxon>
        <taxon>Insecta</taxon>
        <taxon>Pterygota</taxon>
        <taxon>Neoptera</taxon>
        <taxon>Endopterygota</taxon>
        <taxon>Lepidoptera</taxon>
        <taxon>Glossata</taxon>
        <taxon>Ditrysia</taxon>
        <taxon>Noctuoidea</taxon>
        <taxon>Noctuidae</taxon>
        <taxon>Amphipyrinae</taxon>
        <taxon>Spodoptera</taxon>
    </lineage>
</organism>
<evidence type="ECO:0000256" key="6">
    <source>
        <dbReference type="SAM" id="Phobius"/>
    </source>
</evidence>
<dbReference type="InterPro" id="IPR002126">
    <property type="entry name" value="Cadherin-like_dom"/>
</dbReference>
<accession>A0A9P0IFU5</accession>
<evidence type="ECO:0000256" key="2">
    <source>
        <dbReference type="ARBA" id="ARBA00022737"/>
    </source>
</evidence>
<keyword evidence="6" id="KW-1133">Transmembrane helix</keyword>
<evidence type="ECO:0000256" key="3">
    <source>
        <dbReference type="ARBA" id="ARBA00022837"/>
    </source>
</evidence>
<dbReference type="Gene3D" id="2.60.40.60">
    <property type="entry name" value="Cadherins"/>
    <property type="match status" value="1"/>
</dbReference>
<dbReference type="PANTHER" id="PTHR24027:SF438">
    <property type="entry name" value="CADHERIN 23"/>
    <property type="match status" value="1"/>
</dbReference>
<keyword evidence="4 6" id="KW-0472">Membrane</keyword>
<evidence type="ECO:0000313" key="9">
    <source>
        <dbReference type="Proteomes" id="UP001153321"/>
    </source>
</evidence>
<comment type="subcellular location">
    <subcellularLocation>
        <location evidence="1">Membrane</location>
    </subcellularLocation>
</comment>
<dbReference type="SUPFAM" id="SSF49313">
    <property type="entry name" value="Cadherin-like"/>
    <property type="match status" value="1"/>
</dbReference>
<dbReference type="Proteomes" id="UP001153321">
    <property type="component" value="Chromosome 4"/>
</dbReference>
<feature type="transmembrane region" description="Helical" evidence="6">
    <location>
        <begin position="782"/>
        <end position="809"/>
    </location>
</feature>
<dbReference type="AlphaFoldDB" id="A0A9P0IFU5"/>
<dbReference type="InterPro" id="IPR039808">
    <property type="entry name" value="Cadherin"/>
</dbReference>
<dbReference type="PROSITE" id="PS00232">
    <property type="entry name" value="CADHERIN_1"/>
    <property type="match status" value="1"/>
</dbReference>